<accession>V2UE10</accession>
<reference evidence="4 5" key="1">
    <citation type="submission" date="2013-10" db="EMBL/GenBank/DDBJ databases">
        <title>The Genome Sequence of Acinetobacter brisouii CIP 110357.</title>
        <authorList>
            <consortium name="The Broad Institute Genomics Platform"/>
            <consortium name="The Broad Institute Genome Sequencing Center for Infectious Disease"/>
            <person name="Cerqueira G."/>
            <person name="Feldgarden M."/>
            <person name="Courvalin P."/>
            <person name="Grillot-Courvalin C."/>
            <person name="Clermont D."/>
            <person name="Rocha E."/>
            <person name="Yoon E.-J."/>
            <person name="Nemec A."/>
            <person name="Young S.K."/>
            <person name="Zeng Q."/>
            <person name="Gargeya S."/>
            <person name="Fitzgerald M."/>
            <person name="Abouelleil A."/>
            <person name="Alvarado L."/>
            <person name="Berlin A.M."/>
            <person name="Chapman S.B."/>
            <person name="Gainer-Dewar J."/>
            <person name="Goldberg J."/>
            <person name="Gnerre S."/>
            <person name="Griggs A."/>
            <person name="Gujja S."/>
            <person name="Hansen M."/>
            <person name="Howarth C."/>
            <person name="Imamovic A."/>
            <person name="Ireland A."/>
            <person name="Larimer J."/>
            <person name="McCowan C."/>
            <person name="Murphy C."/>
            <person name="Pearson M."/>
            <person name="Poon T.W."/>
            <person name="Priest M."/>
            <person name="Roberts A."/>
            <person name="Saif S."/>
            <person name="Shea T."/>
            <person name="Sykes S."/>
            <person name="Wortman J."/>
            <person name="Nusbaum C."/>
            <person name="Birren B."/>
        </authorList>
    </citation>
    <scope>NUCLEOTIDE SEQUENCE [LARGE SCALE GENOMIC DNA]</scope>
    <source>
        <strain evidence="4 5">CIP 110357</strain>
    </source>
</reference>
<evidence type="ECO:0000256" key="1">
    <source>
        <dbReference type="ARBA" id="ARBA00023122"/>
    </source>
</evidence>
<feature type="domain" description="CBS" evidence="3">
    <location>
        <begin position="77"/>
        <end position="133"/>
    </location>
</feature>
<dbReference type="Gene3D" id="3.10.580.10">
    <property type="entry name" value="CBS-domain"/>
    <property type="match status" value="1"/>
</dbReference>
<dbReference type="SMART" id="SM00116">
    <property type="entry name" value="CBS"/>
    <property type="match status" value="2"/>
</dbReference>
<dbReference type="Proteomes" id="UP000018418">
    <property type="component" value="Unassembled WGS sequence"/>
</dbReference>
<dbReference type="InterPro" id="IPR051257">
    <property type="entry name" value="Diverse_CBS-Domain"/>
</dbReference>
<keyword evidence="5" id="KW-1185">Reference proteome</keyword>
<sequence>MTNIKYVIQNKIDPSVHTISPDASIHEAISLMTNKDIGALIVTQEQRVVGILSERDCARKMLKHQFLTEETQVRELMTAEVITIQLEHTVKDSLKLMTDHHLRHLPVLEQEQLVGMVAVGDLVKAIIEDQHDLIQQLENYIENFGDLADATIKDQQNLIQQLQSYDRQ</sequence>
<dbReference type="InterPro" id="IPR000644">
    <property type="entry name" value="CBS_dom"/>
</dbReference>
<dbReference type="EMBL" id="AYEU01000003">
    <property type="protein sequence ID" value="ESK52703.1"/>
    <property type="molecule type" value="Genomic_DNA"/>
</dbReference>
<dbReference type="SUPFAM" id="SSF54631">
    <property type="entry name" value="CBS-domain pair"/>
    <property type="match status" value="1"/>
</dbReference>
<evidence type="ECO:0000313" key="4">
    <source>
        <dbReference type="EMBL" id="ESK52703.1"/>
    </source>
</evidence>
<dbReference type="InterPro" id="IPR044725">
    <property type="entry name" value="CBSX3_CBS_dom"/>
</dbReference>
<dbReference type="AlphaFoldDB" id="V2UE10"/>
<keyword evidence="1 2" id="KW-0129">CBS domain</keyword>
<evidence type="ECO:0000256" key="2">
    <source>
        <dbReference type="PROSITE-ProRule" id="PRU00703"/>
    </source>
</evidence>
<name>V2UE10_9GAMM</name>
<dbReference type="PANTHER" id="PTHR43080:SF2">
    <property type="entry name" value="CBS DOMAIN-CONTAINING PROTEIN"/>
    <property type="match status" value="1"/>
</dbReference>
<dbReference type="PATRIC" id="fig|1341683.3.peg.857"/>
<dbReference type="STRING" id="396323.VH98_07670"/>
<gene>
    <name evidence="4" type="ORF">P255_00864</name>
</gene>
<feature type="domain" description="CBS" evidence="3">
    <location>
        <begin position="12"/>
        <end position="69"/>
    </location>
</feature>
<evidence type="ECO:0000259" key="3">
    <source>
        <dbReference type="PROSITE" id="PS51371"/>
    </source>
</evidence>
<organism evidence="4 5">
    <name type="scientific">Acinetobacter brisouii CIP 110357</name>
    <dbReference type="NCBI Taxonomy" id="1341683"/>
    <lineage>
        <taxon>Bacteria</taxon>
        <taxon>Pseudomonadati</taxon>
        <taxon>Pseudomonadota</taxon>
        <taxon>Gammaproteobacteria</taxon>
        <taxon>Moraxellales</taxon>
        <taxon>Moraxellaceae</taxon>
        <taxon>Acinetobacter</taxon>
    </lineage>
</organism>
<dbReference type="InterPro" id="IPR046342">
    <property type="entry name" value="CBS_dom_sf"/>
</dbReference>
<evidence type="ECO:0000313" key="5">
    <source>
        <dbReference type="Proteomes" id="UP000018418"/>
    </source>
</evidence>
<dbReference type="PANTHER" id="PTHR43080">
    <property type="entry name" value="CBS DOMAIN-CONTAINING PROTEIN CBSX3, MITOCHONDRIAL"/>
    <property type="match status" value="1"/>
</dbReference>
<dbReference type="Pfam" id="PF00571">
    <property type="entry name" value="CBS"/>
    <property type="match status" value="2"/>
</dbReference>
<dbReference type="HOGENOM" id="CLU_040681_3_2_6"/>
<dbReference type="OrthoDB" id="9807125at2"/>
<dbReference type="PROSITE" id="PS51371">
    <property type="entry name" value="CBS"/>
    <property type="match status" value="2"/>
</dbReference>
<dbReference type="CDD" id="cd04623">
    <property type="entry name" value="CBS_pair_bac_euk"/>
    <property type="match status" value="1"/>
</dbReference>
<protein>
    <recommendedName>
        <fullName evidence="3">CBS domain-containing protein</fullName>
    </recommendedName>
</protein>
<proteinExistence type="predicted"/>
<comment type="caution">
    <text evidence="4">The sequence shown here is derived from an EMBL/GenBank/DDBJ whole genome shotgun (WGS) entry which is preliminary data.</text>
</comment>